<protein>
    <submittedName>
        <fullName evidence="2">Uncharacterized protein</fullName>
    </submittedName>
</protein>
<accession>A0A3N4KUK3</accession>
<dbReference type="AlphaFoldDB" id="A0A3N4KUK3"/>
<dbReference type="EMBL" id="ML119131">
    <property type="protein sequence ID" value="RPB12031.1"/>
    <property type="molecule type" value="Genomic_DNA"/>
</dbReference>
<keyword evidence="1" id="KW-0175">Coiled coil</keyword>
<reference evidence="2 3" key="1">
    <citation type="journal article" date="2018" name="Nat. Ecol. Evol.">
        <title>Pezizomycetes genomes reveal the molecular basis of ectomycorrhizal truffle lifestyle.</title>
        <authorList>
            <person name="Murat C."/>
            <person name="Payen T."/>
            <person name="Noel B."/>
            <person name="Kuo A."/>
            <person name="Morin E."/>
            <person name="Chen J."/>
            <person name="Kohler A."/>
            <person name="Krizsan K."/>
            <person name="Balestrini R."/>
            <person name="Da Silva C."/>
            <person name="Montanini B."/>
            <person name="Hainaut M."/>
            <person name="Levati E."/>
            <person name="Barry K.W."/>
            <person name="Belfiori B."/>
            <person name="Cichocki N."/>
            <person name="Clum A."/>
            <person name="Dockter R.B."/>
            <person name="Fauchery L."/>
            <person name="Guy J."/>
            <person name="Iotti M."/>
            <person name="Le Tacon F."/>
            <person name="Lindquist E.A."/>
            <person name="Lipzen A."/>
            <person name="Malagnac F."/>
            <person name="Mello A."/>
            <person name="Molinier V."/>
            <person name="Miyauchi S."/>
            <person name="Poulain J."/>
            <person name="Riccioni C."/>
            <person name="Rubini A."/>
            <person name="Sitrit Y."/>
            <person name="Splivallo R."/>
            <person name="Traeger S."/>
            <person name="Wang M."/>
            <person name="Zifcakova L."/>
            <person name="Wipf D."/>
            <person name="Zambonelli A."/>
            <person name="Paolocci F."/>
            <person name="Nowrousian M."/>
            <person name="Ottonello S."/>
            <person name="Baldrian P."/>
            <person name="Spatafora J.W."/>
            <person name="Henrissat B."/>
            <person name="Nagy L.G."/>
            <person name="Aury J.M."/>
            <person name="Wincker P."/>
            <person name="Grigoriev I.V."/>
            <person name="Bonfante P."/>
            <person name="Martin F.M."/>
        </authorList>
    </citation>
    <scope>NUCLEOTIDE SEQUENCE [LARGE SCALE GENOMIC DNA]</scope>
    <source>
        <strain evidence="2 3">CCBAS932</strain>
    </source>
</reference>
<evidence type="ECO:0000256" key="1">
    <source>
        <dbReference type="SAM" id="Coils"/>
    </source>
</evidence>
<gene>
    <name evidence="2" type="ORF">P167DRAFT_536167</name>
</gene>
<sequence>MDIDTPSRRDLLAPLAPLYETARKYRAATMPTLGGKRTVAAEMKGLQEDLEYTTKFNQKYLEMIVKLRRENIELEVDLALCKEDLDACRKEIRTLKAQTDWMEGLFKKP</sequence>
<name>A0A3N4KUK3_9PEZI</name>
<dbReference type="OrthoDB" id="10292661at2759"/>
<evidence type="ECO:0000313" key="2">
    <source>
        <dbReference type="EMBL" id="RPB12031.1"/>
    </source>
</evidence>
<evidence type="ECO:0000313" key="3">
    <source>
        <dbReference type="Proteomes" id="UP000277580"/>
    </source>
</evidence>
<organism evidence="2 3">
    <name type="scientific">Morchella conica CCBAS932</name>
    <dbReference type="NCBI Taxonomy" id="1392247"/>
    <lineage>
        <taxon>Eukaryota</taxon>
        <taxon>Fungi</taxon>
        <taxon>Dikarya</taxon>
        <taxon>Ascomycota</taxon>
        <taxon>Pezizomycotina</taxon>
        <taxon>Pezizomycetes</taxon>
        <taxon>Pezizales</taxon>
        <taxon>Morchellaceae</taxon>
        <taxon>Morchella</taxon>
    </lineage>
</organism>
<dbReference type="InParanoid" id="A0A3N4KUK3"/>
<dbReference type="Proteomes" id="UP000277580">
    <property type="component" value="Unassembled WGS sequence"/>
</dbReference>
<feature type="coiled-coil region" evidence="1">
    <location>
        <begin position="57"/>
        <end position="98"/>
    </location>
</feature>
<keyword evidence="3" id="KW-1185">Reference proteome</keyword>
<proteinExistence type="predicted"/>